<name>A0A2I0HFD3_PUNGR</name>
<proteinExistence type="predicted"/>
<gene>
    <name evidence="1" type="ORF">CRG98_049208</name>
</gene>
<accession>A0A2I0HFD3</accession>
<dbReference type="AlphaFoldDB" id="A0A2I0HFD3"/>
<evidence type="ECO:0000313" key="1">
    <source>
        <dbReference type="EMBL" id="PKI26103.1"/>
    </source>
</evidence>
<organism evidence="1 2">
    <name type="scientific">Punica granatum</name>
    <name type="common">Pomegranate</name>
    <dbReference type="NCBI Taxonomy" id="22663"/>
    <lineage>
        <taxon>Eukaryota</taxon>
        <taxon>Viridiplantae</taxon>
        <taxon>Streptophyta</taxon>
        <taxon>Embryophyta</taxon>
        <taxon>Tracheophyta</taxon>
        <taxon>Spermatophyta</taxon>
        <taxon>Magnoliopsida</taxon>
        <taxon>eudicotyledons</taxon>
        <taxon>Gunneridae</taxon>
        <taxon>Pentapetalae</taxon>
        <taxon>rosids</taxon>
        <taxon>malvids</taxon>
        <taxon>Myrtales</taxon>
        <taxon>Lythraceae</taxon>
        <taxon>Punica</taxon>
    </lineage>
</organism>
<dbReference type="EMBL" id="PGOL01036912">
    <property type="protein sequence ID" value="PKI26103.1"/>
    <property type="molecule type" value="Genomic_DNA"/>
</dbReference>
<keyword evidence="2" id="KW-1185">Reference proteome</keyword>
<reference evidence="1 2" key="1">
    <citation type="submission" date="2017-11" db="EMBL/GenBank/DDBJ databases">
        <title>De-novo sequencing of pomegranate (Punica granatum L.) genome.</title>
        <authorList>
            <person name="Akparov Z."/>
            <person name="Amiraslanov A."/>
            <person name="Hajiyeva S."/>
            <person name="Abbasov M."/>
            <person name="Kaur K."/>
            <person name="Hamwieh A."/>
            <person name="Solovyev V."/>
            <person name="Salamov A."/>
            <person name="Braich B."/>
            <person name="Kosarev P."/>
            <person name="Mahmoud A."/>
            <person name="Hajiyev E."/>
            <person name="Babayeva S."/>
            <person name="Izzatullayeva V."/>
            <person name="Mammadov A."/>
            <person name="Mammadov A."/>
            <person name="Sharifova S."/>
            <person name="Ojaghi J."/>
            <person name="Eynullazada K."/>
            <person name="Bayramov B."/>
            <person name="Abdulazimova A."/>
            <person name="Shahmuradov I."/>
        </authorList>
    </citation>
    <scope>NUCLEOTIDE SEQUENCE [LARGE SCALE GENOMIC DNA]</scope>
    <source>
        <strain evidence="2">cv. AG2017</strain>
        <tissue evidence="1">Leaf</tissue>
    </source>
</reference>
<evidence type="ECO:0000313" key="2">
    <source>
        <dbReference type="Proteomes" id="UP000233551"/>
    </source>
</evidence>
<feature type="non-terminal residue" evidence="1">
    <location>
        <position position="20"/>
    </location>
</feature>
<sequence>MAGVWWWSRDEVATTLARAG</sequence>
<protein>
    <submittedName>
        <fullName evidence="1">Uncharacterized protein</fullName>
    </submittedName>
</protein>
<comment type="caution">
    <text evidence="1">The sequence shown here is derived from an EMBL/GenBank/DDBJ whole genome shotgun (WGS) entry which is preliminary data.</text>
</comment>
<dbReference type="Proteomes" id="UP000233551">
    <property type="component" value="Unassembled WGS sequence"/>
</dbReference>